<evidence type="ECO:0000256" key="1">
    <source>
        <dbReference type="ARBA" id="ARBA00001561"/>
    </source>
</evidence>
<evidence type="ECO:0000256" key="5">
    <source>
        <dbReference type="SAM" id="SignalP"/>
    </source>
</evidence>
<dbReference type="InterPro" id="IPR002508">
    <property type="entry name" value="MurNAc-LAA_cat"/>
</dbReference>
<dbReference type="SUPFAM" id="SSF53187">
    <property type="entry name" value="Zn-dependent exopeptidases"/>
    <property type="match status" value="1"/>
</dbReference>
<proteinExistence type="predicted"/>
<name>A0ABX2SMN6_VREZH</name>
<dbReference type="CDD" id="cd02696">
    <property type="entry name" value="MurNAc-LAA"/>
    <property type="match status" value="1"/>
</dbReference>
<comment type="catalytic activity">
    <reaction evidence="1">
        <text>Hydrolyzes the link between N-acetylmuramoyl residues and L-amino acid residues in certain cell-wall glycopeptides.</text>
        <dbReference type="EC" id="3.5.1.28"/>
    </reaction>
</comment>
<gene>
    <name evidence="7" type="ORF">HZS79_00930</name>
</gene>
<protein>
    <recommendedName>
        <fullName evidence="2">N-acetylmuramoyl-L-alanine amidase</fullName>
        <ecNumber evidence="2">3.5.1.28</ecNumber>
    </recommendedName>
</protein>
<dbReference type="SUPFAM" id="SSF54106">
    <property type="entry name" value="LysM domain"/>
    <property type="match status" value="1"/>
</dbReference>
<dbReference type="Pfam" id="PF01476">
    <property type="entry name" value="LysM"/>
    <property type="match status" value="1"/>
</dbReference>
<evidence type="ECO:0000313" key="7">
    <source>
        <dbReference type="EMBL" id="NYS43505.1"/>
    </source>
</evidence>
<dbReference type="CDD" id="cd00118">
    <property type="entry name" value="LysM"/>
    <property type="match status" value="1"/>
</dbReference>
<comment type="caution">
    <text evidence="7">The sequence shown here is derived from an EMBL/GenBank/DDBJ whole genome shotgun (WGS) entry which is preliminary data.</text>
</comment>
<dbReference type="Proteomes" id="UP000528918">
    <property type="component" value="Unassembled WGS sequence"/>
</dbReference>
<organism evidence="7 8">
    <name type="scientific">Vreelandella zhaodongensis</name>
    <name type="common">Halomonas zhaodongensis</name>
    <dbReference type="NCBI Taxonomy" id="1176240"/>
    <lineage>
        <taxon>Bacteria</taxon>
        <taxon>Pseudomonadati</taxon>
        <taxon>Pseudomonadota</taxon>
        <taxon>Gammaproteobacteria</taxon>
        <taxon>Oceanospirillales</taxon>
        <taxon>Halomonadaceae</taxon>
        <taxon>Vreelandella</taxon>
    </lineage>
</organism>
<dbReference type="InterPro" id="IPR036779">
    <property type="entry name" value="LysM_dom_sf"/>
</dbReference>
<evidence type="ECO:0000256" key="3">
    <source>
        <dbReference type="ARBA" id="ARBA00022801"/>
    </source>
</evidence>
<dbReference type="Pfam" id="PF11741">
    <property type="entry name" value="AMIN"/>
    <property type="match status" value="1"/>
</dbReference>
<dbReference type="SMART" id="SM00257">
    <property type="entry name" value="LysM"/>
    <property type="match status" value="1"/>
</dbReference>
<dbReference type="Pfam" id="PF01520">
    <property type="entry name" value="Amidase_3"/>
    <property type="match status" value="1"/>
</dbReference>
<dbReference type="Gene3D" id="3.40.630.40">
    <property type="entry name" value="Zn-dependent exopeptidases"/>
    <property type="match status" value="1"/>
</dbReference>
<dbReference type="Gene3D" id="2.60.40.3500">
    <property type="match status" value="1"/>
</dbReference>
<accession>A0ABX2SMN6</accession>
<dbReference type="PANTHER" id="PTHR30404:SF0">
    <property type="entry name" value="N-ACETYLMURAMOYL-L-ALANINE AMIDASE AMIC"/>
    <property type="match status" value="1"/>
</dbReference>
<feature type="compositionally biased region" description="Low complexity" evidence="4">
    <location>
        <begin position="171"/>
        <end position="192"/>
    </location>
</feature>
<dbReference type="EMBL" id="JACCDD010000001">
    <property type="protein sequence ID" value="NYS43505.1"/>
    <property type="molecule type" value="Genomic_DNA"/>
</dbReference>
<dbReference type="PROSITE" id="PS51782">
    <property type="entry name" value="LYSM"/>
    <property type="match status" value="1"/>
</dbReference>
<keyword evidence="8" id="KW-1185">Reference proteome</keyword>
<feature type="domain" description="LysM" evidence="6">
    <location>
        <begin position="460"/>
        <end position="503"/>
    </location>
</feature>
<dbReference type="InterPro" id="IPR050695">
    <property type="entry name" value="N-acetylmuramoyl_amidase_3"/>
</dbReference>
<dbReference type="PANTHER" id="PTHR30404">
    <property type="entry name" value="N-ACETYLMURAMOYL-L-ALANINE AMIDASE"/>
    <property type="match status" value="1"/>
</dbReference>
<evidence type="ECO:0000256" key="4">
    <source>
        <dbReference type="SAM" id="MobiDB-lite"/>
    </source>
</evidence>
<dbReference type="InterPro" id="IPR018392">
    <property type="entry name" value="LysM"/>
</dbReference>
<dbReference type="SMART" id="SM00646">
    <property type="entry name" value="Ami_3"/>
    <property type="match status" value="1"/>
</dbReference>
<evidence type="ECO:0000259" key="6">
    <source>
        <dbReference type="PROSITE" id="PS51782"/>
    </source>
</evidence>
<dbReference type="EC" id="3.5.1.28" evidence="2"/>
<sequence length="506" mass="54826">MDMSGALMRIVLRAVLTLSAGCALLMAGVSSLQAATVESMRLWSAPDHARLVFDLSAAASANVFSLDNPARLVIDLDESEMNTDASTLPLDGSAIDSVRTGVRDGGGLRVVLELNREISPRHFTLPPNDQYGHRLVVDLEYPGESAVENPIDPIEAMIRDQEILAQRANTQAQAQVQEQAPSQQASSEQAAPTTVSQPPAEVQSAQPHPRRDIIIAIDPGHGGEDPGAIGPAGTREKDVVLEISRRLAAKINETRGFKAVLIRDGDYYLGLRQRTQLAREQKADFFVSIHADAFTSPRPQGSSVYALSQRGATSETAQWLADSENRSDLIGGVDGSLSLRDKDQVLRGVLLDLTMTATLNDSLTIGGQVLEKLGRVNRLHKSRVEQAGFMVLKSPDIPSLLIEVGFISNPEEERRLRDPSHQRGLATAIFSGLRDHFEGNPPPASLLAWERDNQRSPSGNEYRIQSGDTLSAIAIRHGVPVNQLKQANDLNGDVIRVGQVLRIPSS</sequence>
<dbReference type="InterPro" id="IPR021731">
    <property type="entry name" value="AMIN_dom"/>
</dbReference>
<evidence type="ECO:0000256" key="2">
    <source>
        <dbReference type="ARBA" id="ARBA00011901"/>
    </source>
</evidence>
<feature type="chain" id="PRO_5047269322" description="N-acetylmuramoyl-L-alanine amidase" evidence="5">
    <location>
        <begin position="35"/>
        <end position="506"/>
    </location>
</feature>
<evidence type="ECO:0000313" key="8">
    <source>
        <dbReference type="Proteomes" id="UP000528918"/>
    </source>
</evidence>
<dbReference type="Gene3D" id="3.10.350.10">
    <property type="entry name" value="LysM domain"/>
    <property type="match status" value="1"/>
</dbReference>
<keyword evidence="5" id="KW-0732">Signal</keyword>
<reference evidence="7 8" key="1">
    <citation type="journal article" date="2013" name="Antonie Van Leeuwenhoek">
        <title>Halomonas zhaodongensis sp. nov., a slightly halophilic bacterium isolated from saline-alkaline soils in Zhaodong, China.</title>
        <authorList>
            <person name="Jiang J."/>
            <person name="Pan Y."/>
            <person name="Meng L."/>
            <person name="Hu S."/>
            <person name="Zhang X."/>
            <person name="Hu B."/>
            <person name="Meng J."/>
            <person name="Li C."/>
            <person name="Huang H."/>
            <person name="Wang K."/>
            <person name="Su T."/>
        </authorList>
    </citation>
    <scope>NUCLEOTIDE SEQUENCE [LARGE SCALE GENOMIC DNA]</scope>
    <source>
        <strain evidence="7 8">NEAU-ST10-25</strain>
    </source>
</reference>
<keyword evidence="3" id="KW-0378">Hydrolase</keyword>
<feature type="signal peptide" evidence="5">
    <location>
        <begin position="1"/>
        <end position="34"/>
    </location>
</feature>
<feature type="region of interest" description="Disordered" evidence="4">
    <location>
        <begin position="169"/>
        <end position="209"/>
    </location>
</feature>